<evidence type="ECO:0000256" key="1">
    <source>
        <dbReference type="SAM" id="Coils"/>
    </source>
</evidence>
<dbReference type="Proteomes" id="UP000611762">
    <property type="component" value="Unassembled WGS sequence"/>
</dbReference>
<feature type="coiled-coil region" evidence="1">
    <location>
        <begin position="94"/>
        <end position="121"/>
    </location>
</feature>
<dbReference type="EMBL" id="JACRSU010000002">
    <property type="protein sequence ID" value="MBC8540799.1"/>
    <property type="molecule type" value="Genomic_DNA"/>
</dbReference>
<dbReference type="SUPFAM" id="SSF47413">
    <property type="entry name" value="lambda repressor-like DNA-binding domains"/>
    <property type="match status" value="1"/>
</dbReference>
<dbReference type="InterPro" id="IPR001387">
    <property type="entry name" value="Cro/C1-type_HTH"/>
</dbReference>
<evidence type="ECO:0000259" key="2">
    <source>
        <dbReference type="PROSITE" id="PS50943"/>
    </source>
</evidence>
<comment type="caution">
    <text evidence="3">The sequence shown here is derived from an EMBL/GenBank/DDBJ whole genome shotgun (WGS) entry which is preliminary data.</text>
</comment>
<name>A0A926HY73_9FIRM</name>
<dbReference type="SMART" id="SM00530">
    <property type="entry name" value="HTH_XRE"/>
    <property type="match status" value="1"/>
</dbReference>
<dbReference type="GO" id="GO:0003677">
    <property type="term" value="F:DNA binding"/>
    <property type="evidence" value="ECO:0007669"/>
    <property type="project" value="InterPro"/>
</dbReference>
<evidence type="ECO:0000313" key="4">
    <source>
        <dbReference type="Proteomes" id="UP000611762"/>
    </source>
</evidence>
<dbReference type="Pfam" id="PF01381">
    <property type="entry name" value="HTH_3"/>
    <property type="match status" value="1"/>
</dbReference>
<accession>A0A926HY73</accession>
<dbReference type="AlphaFoldDB" id="A0A926HY73"/>
<dbReference type="PROSITE" id="PS50943">
    <property type="entry name" value="HTH_CROC1"/>
    <property type="match status" value="1"/>
</dbReference>
<keyword evidence="1" id="KW-0175">Coiled coil</keyword>
<gene>
    <name evidence="3" type="ORF">H8698_07395</name>
</gene>
<dbReference type="Gene3D" id="1.10.260.40">
    <property type="entry name" value="lambda repressor-like DNA-binding domains"/>
    <property type="match status" value="1"/>
</dbReference>
<dbReference type="InterPro" id="IPR010982">
    <property type="entry name" value="Lambda_DNA-bd_dom_sf"/>
</dbReference>
<sequence length="126" mass="14434">MSFGQRLRKKRIEMGLSQEELATRLKYSSRSSINKIELGTQDMPQSKIAECAKILNVSPNYFFEQEDTLPNFLAYGGSANANTNTKHPTTDFTYAMYEEEKNLTEEDKDELKRMAKILSNKNKGIL</sequence>
<dbReference type="RefSeq" id="WP_249311947.1">
    <property type="nucleotide sequence ID" value="NZ_JACRSU010000002.1"/>
</dbReference>
<keyword evidence="4" id="KW-1185">Reference proteome</keyword>
<protein>
    <submittedName>
        <fullName evidence="3">Helix-turn-helix transcriptional regulator</fullName>
    </submittedName>
</protein>
<feature type="domain" description="HTH cro/C1-type" evidence="2">
    <location>
        <begin position="7"/>
        <end position="62"/>
    </location>
</feature>
<dbReference type="CDD" id="cd00093">
    <property type="entry name" value="HTH_XRE"/>
    <property type="match status" value="1"/>
</dbReference>
<reference evidence="3" key="1">
    <citation type="submission" date="2020-08" db="EMBL/GenBank/DDBJ databases">
        <title>Genome public.</title>
        <authorList>
            <person name="Liu C."/>
            <person name="Sun Q."/>
        </authorList>
    </citation>
    <scope>NUCLEOTIDE SEQUENCE</scope>
    <source>
        <strain evidence="3">H8</strain>
    </source>
</reference>
<organism evidence="3 4">
    <name type="scientific">Congzhengia minquanensis</name>
    <dbReference type="NCBI Taxonomy" id="2763657"/>
    <lineage>
        <taxon>Bacteria</taxon>
        <taxon>Bacillati</taxon>
        <taxon>Bacillota</taxon>
        <taxon>Clostridia</taxon>
        <taxon>Eubacteriales</taxon>
        <taxon>Oscillospiraceae</taxon>
        <taxon>Congzhengia</taxon>
    </lineage>
</organism>
<proteinExistence type="predicted"/>
<evidence type="ECO:0000313" key="3">
    <source>
        <dbReference type="EMBL" id="MBC8540799.1"/>
    </source>
</evidence>